<keyword evidence="4" id="KW-1185">Reference proteome</keyword>
<evidence type="ECO:0000259" key="2">
    <source>
        <dbReference type="Pfam" id="PF13358"/>
    </source>
</evidence>
<sequence>MQPYPAPNSVIIMDNCVIHKHSNIQDLIQSRYVMQVPSTLLPDFNLIELAFSAMKYHLHRNGDYNRLAMTELSDEEIYITLLCALYIITPMDIFSWYAHCGYI</sequence>
<keyword evidence="1" id="KW-0472">Membrane</keyword>
<dbReference type="AlphaFoldDB" id="A0A0D0C9U4"/>
<keyword evidence="1" id="KW-0812">Transmembrane</keyword>
<dbReference type="Proteomes" id="UP000054538">
    <property type="component" value="Unassembled WGS sequence"/>
</dbReference>
<evidence type="ECO:0000313" key="3">
    <source>
        <dbReference type="EMBL" id="KIK79672.1"/>
    </source>
</evidence>
<feature type="domain" description="Tc1-like transposase DDE" evidence="2">
    <location>
        <begin position="1"/>
        <end position="63"/>
    </location>
</feature>
<dbReference type="OrthoDB" id="2266637at2759"/>
<organism evidence="3 4">
    <name type="scientific">Paxillus rubicundulus Ve08.2h10</name>
    <dbReference type="NCBI Taxonomy" id="930991"/>
    <lineage>
        <taxon>Eukaryota</taxon>
        <taxon>Fungi</taxon>
        <taxon>Dikarya</taxon>
        <taxon>Basidiomycota</taxon>
        <taxon>Agaricomycotina</taxon>
        <taxon>Agaricomycetes</taxon>
        <taxon>Agaricomycetidae</taxon>
        <taxon>Boletales</taxon>
        <taxon>Paxilineae</taxon>
        <taxon>Paxillaceae</taxon>
        <taxon>Paxillus</taxon>
    </lineage>
</organism>
<dbReference type="Gene3D" id="3.30.420.10">
    <property type="entry name" value="Ribonuclease H-like superfamily/Ribonuclease H"/>
    <property type="match status" value="1"/>
</dbReference>
<keyword evidence="1" id="KW-1133">Transmembrane helix</keyword>
<feature type="non-terminal residue" evidence="3">
    <location>
        <position position="1"/>
    </location>
</feature>
<reference evidence="3 4" key="1">
    <citation type="submission" date="2014-04" db="EMBL/GenBank/DDBJ databases">
        <authorList>
            <consortium name="DOE Joint Genome Institute"/>
            <person name="Kuo A."/>
            <person name="Kohler A."/>
            <person name="Jargeat P."/>
            <person name="Nagy L.G."/>
            <person name="Floudas D."/>
            <person name="Copeland A."/>
            <person name="Barry K.W."/>
            <person name="Cichocki N."/>
            <person name="Veneault-Fourrey C."/>
            <person name="LaButti K."/>
            <person name="Lindquist E.A."/>
            <person name="Lipzen A."/>
            <person name="Lundell T."/>
            <person name="Morin E."/>
            <person name="Murat C."/>
            <person name="Sun H."/>
            <person name="Tunlid A."/>
            <person name="Henrissat B."/>
            <person name="Grigoriev I.V."/>
            <person name="Hibbett D.S."/>
            <person name="Martin F."/>
            <person name="Nordberg H.P."/>
            <person name="Cantor M.N."/>
            <person name="Hua S.X."/>
        </authorList>
    </citation>
    <scope>NUCLEOTIDE SEQUENCE [LARGE SCALE GENOMIC DNA]</scope>
    <source>
        <strain evidence="3 4">Ve08.2h10</strain>
    </source>
</reference>
<reference evidence="4" key="2">
    <citation type="submission" date="2015-01" db="EMBL/GenBank/DDBJ databases">
        <title>Evolutionary Origins and Diversification of the Mycorrhizal Mutualists.</title>
        <authorList>
            <consortium name="DOE Joint Genome Institute"/>
            <consortium name="Mycorrhizal Genomics Consortium"/>
            <person name="Kohler A."/>
            <person name="Kuo A."/>
            <person name="Nagy L.G."/>
            <person name="Floudas D."/>
            <person name="Copeland A."/>
            <person name="Barry K.W."/>
            <person name="Cichocki N."/>
            <person name="Veneault-Fourrey C."/>
            <person name="LaButti K."/>
            <person name="Lindquist E.A."/>
            <person name="Lipzen A."/>
            <person name="Lundell T."/>
            <person name="Morin E."/>
            <person name="Murat C."/>
            <person name="Riley R."/>
            <person name="Ohm R."/>
            <person name="Sun H."/>
            <person name="Tunlid A."/>
            <person name="Henrissat B."/>
            <person name="Grigoriev I.V."/>
            <person name="Hibbett D.S."/>
            <person name="Martin F."/>
        </authorList>
    </citation>
    <scope>NUCLEOTIDE SEQUENCE [LARGE SCALE GENOMIC DNA]</scope>
    <source>
        <strain evidence="4">Ve08.2h10</strain>
    </source>
</reference>
<gene>
    <name evidence="3" type="ORF">PAXRUDRAFT_768577</name>
</gene>
<dbReference type="EMBL" id="KN826216">
    <property type="protein sequence ID" value="KIK79672.1"/>
    <property type="molecule type" value="Genomic_DNA"/>
</dbReference>
<dbReference type="InterPro" id="IPR036397">
    <property type="entry name" value="RNaseH_sf"/>
</dbReference>
<feature type="transmembrane region" description="Helical" evidence="1">
    <location>
        <begin position="77"/>
        <end position="98"/>
    </location>
</feature>
<dbReference type="HOGENOM" id="CLU_056788_12_0_1"/>
<evidence type="ECO:0000256" key="1">
    <source>
        <dbReference type="SAM" id="Phobius"/>
    </source>
</evidence>
<dbReference type="InParanoid" id="A0A0D0C9U4"/>
<evidence type="ECO:0000313" key="4">
    <source>
        <dbReference type="Proteomes" id="UP000054538"/>
    </source>
</evidence>
<dbReference type="STRING" id="930991.A0A0D0C9U4"/>
<protein>
    <recommendedName>
        <fullName evidence="2">Tc1-like transposase DDE domain-containing protein</fullName>
    </recommendedName>
</protein>
<dbReference type="InterPro" id="IPR038717">
    <property type="entry name" value="Tc1-like_DDE_dom"/>
</dbReference>
<proteinExistence type="predicted"/>
<dbReference type="Pfam" id="PF13358">
    <property type="entry name" value="DDE_3"/>
    <property type="match status" value="1"/>
</dbReference>
<dbReference type="GO" id="GO:0003676">
    <property type="term" value="F:nucleic acid binding"/>
    <property type="evidence" value="ECO:0007669"/>
    <property type="project" value="InterPro"/>
</dbReference>
<name>A0A0D0C9U4_9AGAM</name>
<accession>A0A0D0C9U4</accession>